<dbReference type="EMBL" id="PGOL01000350">
    <property type="protein sequence ID" value="PKI71934.1"/>
    <property type="molecule type" value="Genomic_DNA"/>
</dbReference>
<proteinExistence type="predicted"/>
<sequence length="79" mass="9037">MESKLEKWKLVSQEGKAEDEDGSTSFCTWSRRREGREVKVQRVDGSEVDGDGIAMNKKQSCKLSVATLFLRLQSKGREW</sequence>
<evidence type="ECO:0000256" key="1">
    <source>
        <dbReference type="SAM" id="MobiDB-lite"/>
    </source>
</evidence>
<keyword evidence="3" id="KW-1185">Reference proteome</keyword>
<feature type="region of interest" description="Disordered" evidence="1">
    <location>
        <begin position="1"/>
        <end position="24"/>
    </location>
</feature>
<organism evidence="2 3">
    <name type="scientific">Punica granatum</name>
    <name type="common">Pomegranate</name>
    <dbReference type="NCBI Taxonomy" id="22663"/>
    <lineage>
        <taxon>Eukaryota</taxon>
        <taxon>Viridiplantae</taxon>
        <taxon>Streptophyta</taxon>
        <taxon>Embryophyta</taxon>
        <taxon>Tracheophyta</taxon>
        <taxon>Spermatophyta</taxon>
        <taxon>Magnoliopsida</taxon>
        <taxon>eudicotyledons</taxon>
        <taxon>Gunneridae</taxon>
        <taxon>Pentapetalae</taxon>
        <taxon>rosids</taxon>
        <taxon>malvids</taxon>
        <taxon>Myrtales</taxon>
        <taxon>Lythraceae</taxon>
        <taxon>Punica</taxon>
    </lineage>
</organism>
<reference evidence="2 3" key="1">
    <citation type="submission" date="2017-11" db="EMBL/GenBank/DDBJ databases">
        <title>De-novo sequencing of pomegranate (Punica granatum L.) genome.</title>
        <authorList>
            <person name="Akparov Z."/>
            <person name="Amiraslanov A."/>
            <person name="Hajiyeva S."/>
            <person name="Abbasov M."/>
            <person name="Kaur K."/>
            <person name="Hamwieh A."/>
            <person name="Solovyev V."/>
            <person name="Salamov A."/>
            <person name="Braich B."/>
            <person name="Kosarev P."/>
            <person name="Mahmoud A."/>
            <person name="Hajiyev E."/>
            <person name="Babayeva S."/>
            <person name="Izzatullayeva V."/>
            <person name="Mammadov A."/>
            <person name="Mammadov A."/>
            <person name="Sharifova S."/>
            <person name="Ojaghi J."/>
            <person name="Eynullazada K."/>
            <person name="Bayramov B."/>
            <person name="Abdulazimova A."/>
            <person name="Shahmuradov I."/>
        </authorList>
    </citation>
    <scope>NUCLEOTIDE SEQUENCE [LARGE SCALE GENOMIC DNA]</scope>
    <source>
        <strain evidence="3">cv. AG2017</strain>
        <tissue evidence="2">Leaf</tissue>
    </source>
</reference>
<evidence type="ECO:0000313" key="2">
    <source>
        <dbReference type="EMBL" id="PKI71934.1"/>
    </source>
</evidence>
<protein>
    <submittedName>
        <fullName evidence="2">Uncharacterized protein</fullName>
    </submittedName>
</protein>
<gene>
    <name evidence="2" type="ORF">CRG98_007702</name>
</gene>
<name>A0A2I0KTY8_PUNGR</name>
<comment type="caution">
    <text evidence="2">The sequence shown here is derived from an EMBL/GenBank/DDBJ whole genome shotgun (WGS) entry which is preliminary data.</text>
</comment>
<dbReference type="Proteomes" id="UP000233551">
    <property type="component" value="Unassembled WGS sequence"/>
</dbReference>
<accession>A0A2I0KTY8</accession>
<evidence type="ECO:0000313" key="3">
    <source>
        <dbReference type="Proteomes" id="UP000233551"/>
    </source>
</evidence>
<dbReference type="AlphaFoldDB" id="A0A2I0KTY8"/>